<dbReference type="PROSITE" id="PS00036">
    <property type="entry name" value="BZIP_BASIC"/>
    <property type="match status" value="1"/>
</dbReference>
<dbReference type="InterPro" id="IPR004827">
    <property type="entry name" value="bZIP"/>
</dbReference>
<evidence type="ECO:0000259" key="2">
    <source>
        <dbReference type="PROSITE" id="PS00036"/>
    </source>
</evidence>
<sequence>MVRTVSSRRALREAAAGAPESNQPTPQKSAPKPAPKPTPAKRTPARRGAAVKKEPSLEVESSEMSDNEHFAAASEEPEELVSIHTAKKRTRGGRVIKGIVAKDGDSDESEEPDRKPPARKRANTERRSVQNKTAQKKYRDKKKSLARRTHDFALDMTRLCGKLGGKEGKVFKRLLEDYLADVSCSYIVSPLSIQTLISISHRPQFL</sequence>
<protein>
    <recommendedName>
        <fullName evidence="2">BZIP domain-containing protein</fullName>
    </recommendedName>
</protein>
<proteinExistence type="predicted"/>
<organism evidence="3 4">
    <name type="scientific">Cryptococcus amylolentus CBS 6039</name>
    <dbReference type="NCBI Taxonomy" id="1295533"/>
    <lineage>
        <taxon>Eukaryota</taxon>
        <taxon>Fungi</taxon>
        <taxon>Dikarya</taxon>
        <taxon>Basidiomycota</taxon>
        <taxon>Agaricomycotina</taxon>
        <taxon>Tremellomycetes</taxon>
        <taxon>Tremellales</taxon>
        <taxon>Cryptococcaceae</taxon>
        <taxon>Cryptococcus</taxon>
    </lineage>
</organism>
<evidence type="ECO:0000256" key="1">
    <source>
        <dbReference type="SAM" id="MobiDB-lite"/>
    </source>
</evidence>
<dbReference type="GeneID" id="30159286"/>
<comment type="caution">
    <text evidence="3">The sequence shown here is derived from an EMBL/GenBank/DDBJ whole genome shotgun (WGS) entry which is preliminary data.</text>
</comment>
<accession>A0A1E3HBF1</accession>
<feature type="compositionally biased region" description="Basic and acidic residues" evidence="1">
    <location>
        <begin position="112"/>
        <end position="128"/>
    </location>
</feature>
<dbReference type="GO" id="GO:0003700">
    <property type="term" value="F:DNA-binding transcription factor activity"/>
    <property type="evidence" value="ECO:0007669"/>
    <property type="project" value="InterPro"/>
</dbReference>
<dbReference type="OrthoDB" id="2576042at2759"/>
<gene>
    <name evidence="3" type="ORF">L202_07977</name>
</gene>
<keyword evidence="4" id="KW-1185">Reference proteome</keyword>
<dbReference type="Proteomes" id="UP000094065">
    <property type="component" value="Unassembled WGS sequence"/>
</dbReference>
<feature type="domain" description="BZIP" evidence="2">
    <location>
        <begin position="126"/>
        <end position="141"/>
    </location>
</feature>
<reference evidence="3 4" key="1">
    <citation type="submission" date="2016-06" db="EMBL/GenBank/DDBJ databases">
        <title>Evolution of pathogenesis and genome organization in the Tremellales.</title>
        <authorList>
            <person name="Cuomo C."/>
            <person name="Litvintseva A."/>
            <person name="Heitman J."/>
            <person name="Chen Y."/>
            <person name="Sun S."/>
            <person name="Springer D."/>
            <person name="Dromer F."/>
            <person name="Young S."/>
            <person name="Zeng Q."/>
            <person name="Chapman S."/>
            <person name="Gujja S."/>
            <person name="Saif S."/>
            <person name="Birren B."/>
        </authorList>
    </citation>
    <scope>NUCLEOTIDE SEQUENCE [LARGE SCALE GENOMIC DNA]</scope>
    <source>
        <strain evidence="3 4">CBS 6039</strain>
    </source>
</reference>
<dbReference type="EMBL" id="AWGJ01000013">
    <property type="protein sequence ID" value="ODN73465.1"/>
    <property type="molecule type" value="Genomic_DNA"/>
</dbReference>
<dbReference type="AlphaFoldDB" id="A0A1E3HBF1"/>
<feature type="region of interest" description="Disordered" evidence="1">
    <location>
        <begin position="1"/>
        <end position="145"/>
    </location>
</feature>
<evidence type="ECO:0000313" key="4">
    <source>
        <dbReference type="Proteomes" id="UP000094065"/>
    </source>
</evidence>
<evidence type="ECO:0000313" key="3">
    <source>
        <dbReference type="EMBL" id="ODN73465.1"/>
    </source>
</evidence>
<feature type="compositionally biased region" description="Basic residues" evidence="1">
    <location>
        <begin position="134"/>
        <end position="145"/>
    </location>
</feature>
<name>A0A1E3HBF1_9TREE</name>
<dbReference type="RefSeq" id="XP_018989377.1">
    <property type="nucleotide sequence ID" value="XM_019142806.1"/>
</dbReference>
<feature type="compositionally biased region" description="Basic residues" evidence="1">
    <location>
        <begin position="85"/>
        <end position="94"/>
    </location>
</feature>